<evidence type="ECO:0000313" key="18">
    <source>
        <dbReference type="EMBL" id="MBC8543910.1"/>
    </source>
</evidence>
<dbReference type="Proteomes" id="UP000657006">
    <property type="component" value="Unassembled WGS sequence"/>
</dbReference>
<keyword evidence="8 14" id="KW-0067">ATP-binding</keyword>
<dbReference type="NCBIfam" id="TIGR01082">
    <property type="entry name" value="murC"/>
    <property type="match status" value="1"/>
</dbReference>
<dbReference type="SUPFAM" id="SSF53244">
    <property type="entry name" value="MurD-like peptide ligases, peptide-binding domain"/>
    <property type="match status" value="1"/>
</dbReference>
<dbReference type="Pfam" id="PF01225">
    <property type="entry name" value="Mur_ligase"/>
    <property type="match status" value="1"/>
</dbReference>
<dbReference type="Pfam" id="PF08245">
    <property type="entry name" value="Mur_ligase_M"/>
    <property type="match status" value="1"/>
</dbReference>
<dbReference type="GO" id="GO:0005524">
    <property type="term" value="F:ATP binding"/>
    <property type="evidence" value="ECO:0007669"/>
    <property type="project" value="UniProtKB-UniRule"/>
</dbReference>
<dbReference type="PANTHER" id="PTHR43445">
    <property type="entry name" value="UDP-N-ACETYLMURAMATE--L-ALANINE LIGASE-RELATED"/>
    <property type="match status" value="1"/>
</dbReference>
<dbReference type="GO" id="GO:0071555">
    <property type="term" value="P:cell wall organization"/>
    <property type="evidence" value="ECO:0007669"/>
    <property type="project" value="UniProtKB-KW"/>
</dbReference>
<evidence type="ECO:0000256" key="8">
    <source>
        <dbReference type="ARBA" id="ARBA00022840"/>
    </source>
</evidence>
<dbReference type="PANTHER" id="PTHR43445:SF3">
    <property type="entry name" value="UDP-N-ACETYLMURAMATE--L-ALANINE LIGASE"/>
    <property type="match status" value="1"/>
</dbReference>
<dbReference type="GO" id="GO:0051301">
    <property type="term" value="P:cell division"/>
    <property type="evidence" value="ECO:0007669"/>
    <property type="project" value="UniProtKB-KW"/>
</dbReference>
<dbReference type="SUPFAM" id="SSF53623">
    <property type="entry name" value="MurD-like peptide ligases, catalytic domain"/>
    <property type="match status" value="1"/>
</dbReference>
<comment type="catalytic activity">
    <reaction evidence="13 14">
        <text>UDP-N-acetyl-alpha-D-muramate + L-alanine + ATP = UDP-N-acetyl-alpha-D-muramoyl-L-alanine + ADP + phosphate + H(+)</text>
        <dbReference type="Rhea" id="RHEA:23372"/>
        <dbReference type="ChEBI" id="CHEBI:15378"/>
        <dbReference type="ChEBI" id="CHEBI:30616"/>
        <dbReference type="ChEBI" id="CHEBI:43474"/>
        <dbReference type="ChEBI" id="CHEBI:57972"/>
        <dbReference type="ChEBI" id="CHEBI:70757"/>
        <dbReference type="ChEBI" id="CHEBI:83898"/>
        <dbReference type="ChEBI" id="CHEBI:456216"/>
        <dbReference type="EC" id="6.3.2.8"/>
    </reaction>
</comment>
<sequence length="449" mass="49241">MKKVHFIGIGGVSMSGLAQIMLARGYEVSGSDQKSTEMTKHLEDLGIRVYIGQKASNIADDLSLIVYTAAIHEDNPELAAARASGATVIERAVLLGQLMDEYPVSIAIAGTHGKTSTSSMASYIFMEAGLDPTVTVGGILHNLQSNFRIGNSQYFIAEACEYSDSFLHFHPKVSVITNIEAEHLDYFKDLDAIHASFQKFVAGMKPDGTLILEKELLPLFQWFSGTILTVSLDGDADVTCSQIEHHREGLGSSFHIVYHGQDLGAVDLFVPGCHNIFDALCAAGTALCQGVPFDSIRQGLSQYKSTKKRFEYKGTVGGVTIIDDYAHHPSEIRATLLAASEVPHRELYVVFQPHTYSRTKAFLKEFAQALSLADHVVLADIYSAREKDLGEIHSSDLCRELRKLDKDCHYFGTFDEIENFLLKNCSPKDLLITMGAGDIVIIAEDLLGK</sequence>
<evidence type="ECO:0000256" key="1">
    <source>
        <dbReference type="ARBA" id="ARBA00004496"/>
    </source>
</evidence>
<dbReference type="InterPro" id="IPR036565">
    <property type="entry name" value="Mur-like_cat_sf"/>
</dbReference>
<dbReference type="EMBL" id="JACRSQ010000014">
    <property type="protein sequence ID" value="MBC8543910.1"/>
    <property type="molecule type" value="Genomic_DNA"/>
</dbReference>
<dbReference type="HAMAP" id="MF_00046">
    <property type="entry name" value="MurC"/>
    <property type="match status" value="1"/>
</dbReference>
<comment type="subcellular location">
    <subcellularLocation>
        <location evidence="1 14">Cytoplasm</location>
    </subcellularLocation>
</comment>
<dbReference type="InterPro" id="IPR005758">
    <property type="entry name" value="UDP-N-AcMur_Ala_ligase_MurC"/>
</dbReference>
<evidence type="ECO:0000256" key="11">
    <source>
        <dbReference type="ARBA" id="ARBA00023306"/>
    </source>
</evidence>
<evidence type="ECO:0000256" key="9">
    <source>
        <dbReference type="ARBA" id="ARBA00022960"/>
    </source>
</evidence>
<keyword evidence="19" id="KW-1185">Reference proteome</keyword>
<feature type="domain" description="Mur ligase N-terminal catalytic" evidence="15">
    <location>
        <begin position="3"/>
        <end position="102"/>
    </location>
</feature>
<dbReference type="EC" id="6.3.2.8" evidence="3 14"/>
<dbReference type="InterPro" id="IPR050061">
    <property type="entry name" value="MurCDEF_pg_biosynth"/>
</dbReference>
<dbReference type="SUPFAM" id="SSF51984">
    <property type="entry name" value="MurCD N-terminal domain"/>
    <property type="match status" value="1"/>
</dbReference>
<keyword evidence="6 14" id="KW-0132">Cell division</keyword>
<comment type="caution">
    <text evidence="18">The sequence shown here is derived from an EMBL/GenBank/DDBJ whole genome shotgun (WGS) entry which is preliminary data.</text>
</comment>
<dbReference type="Pfam" id="PF02875">
    <property type="entry name" value="Mur_ligase_C"/>
    <property type="match status" value="1"/>
</dbReference>
<dbReference type="InterPro" id="IPR013221">
    <property type="entry name" value="Mur_ligase_cen"/>
</dbReference>
<evidence type="ECO:0000259" key="15">
    <source>
        <dbReference type="Pfam" id="PF01225"/>
    </source>
</evidence>
<evidence type="ECO:0000256" key="3">
    <source>
        <dbReference type="ARBA" id="ARBA00012211"/>
    </source>
</evidence>
<evidence type="ECO:0000256" key="4">
    <source>
        <dbReference type="ARBA" id="ARBA00022490"/>
    </source>
</evidence>
<evidence type="ECO:0000313" key="19">
    <source>
        <dbReference type="Proteomes" id="UP000657006"/>
    </source>
</evidence>
<dbReference type="RefSeq" id="WP_177714302.1">
    <property type="nucleotide sequence ID" value="NZ_JACRSQ010000014.1"/>
</dbReference>
<comment type="pathway">
    <text evidence="2 14">Cell wall biogenesis; peptidoglycan biosynthesis.</text>
</comment>
<dbReference type="Gene3D" id="3.40.50.720">
    <property type="entry name" value="NAD(P)-binding Rossmann-like Domain"/>
    <property type="match status" value="1"/>
</dbReference>
<accession>A0A926DRJ0</accession>
<feature type="domain" description="Mur ligase C-terminal" evidence="16">
    <location>
        <begin position="309"/>
        <end position="437"/>
    </location>
</feature>
<dbReference type="InterPro" id="IPR000713">
    <property type="entry name" value="Mur_ligase_N"/>
</dbReference>
<evidence type="ECO:0000256" key="14">
    <source>
        <dbReference type="HAMAP-Rule" id="MF_00046"/>
    </source>
</evidence>
<comment type="function">
    <text evidence="14">Cell wall formation.</text>
</comment>
<evidence type="ECO:0000256" key="2">
    <source>
        <dbReference type="ARBA" id="ARBA00004752"/>
    </source>
</evidence>
<gene>
    <name evidence="14 18" type="primary">murC</name>
    <name evidence="18" type="ORF">H8730_10175</name>
</gene>
<dbReference type="AlphaFoldDB" id="A0A926DRJ0"/>
<reference evidence="18" key="1">
    <citation type="submission" date="2020-08" db="EMBL/GenBank/DDBJ databases">
        <title>Genome public.</title>
        <authorList>
            <person name="Liu C."/>
            <person name="Sun Q."/>
        </authorList>
    </citation>
    <scope>NUCLEOTIDE SEQUENCE</scope>
    <source>
        <strain evidence="18">NSJ-32</strain>
    </source>
</reference>
<dbReference type="Gene3D" id="3.90.190.20">
    <property type="entry name" value="Mur ligase, C-terminal domain"/>
    <property type="match status" value="1"/>
</dbReference>
<feature type="binding site" evidence="14">
    <location>
        <begin position="110"/>
        <end position="116"/>
    </location>
    <ligand>
        <name>ATP</name>
        <dbReference type="ChEBI" id="CHEBI:30616"/>
    </ligand>
</feature>
<dbReference type="Gene3D" id="3.40.1190.10">
    <property type="entry name" value="Mur-like, catalytic domain"/>
    <property type="match status" value="1"/>
</dbReference>
<organism evidence="18 19">
    <name type="scientific">Bianquea renquensis</name>
    <dbReference type="NCBI Taxonomy" id="2763661"/>
    <lineage>
        <taxon>Bacteria</taxon>
        <taxon>Bacillati</taxon>
        <taxon>Bacillota</taxon>
        <taxon>Clostridia</taxon>
        <taxon>Eubacteriales</taxon>
        <taxon>Bianqueaceae</taxon>
        <taxon>Bianquea</taxon>
    </lineage>
</organism>
<dbReference type="InterPro" id="IPR004101">
    <property type="entry name" value="Mur_ligase_C"/>
</dbReference>
<dbReference type="InterPro" id="IPR036615">
    <property type="entry name" value="Mur_ligase_C_dom_sf"/>
</dbReference>
<dbReference type="GO" id="GO:0005737">
    <property type="term" value="C:cytoplasm"/>
    <property type="evidence" value="ECO:0007669"/>
    <property type="project" value="UniProtKB-SubCell"/>
</dbReference>
<comment type="similarity">
    <text evidence="14">Belongs to the MurCDEF family.</text>
</comment>
<evidence type="ECO:0000256" key="7">
    <source>
        <dbReference type="ARBA" id="ARBA00022741"/>
    </source>
</evidence>
<evidence type="ECO:0000256" key="10">
    <source>
        <dbReference type="ARBA" id="ARBA00022984"/>
    </source>
</evidence>
<name>A0A926DRJ0_9FIRM</name>
<keyword evidence="5 14" id="KW-0436">Ligase</keyword>
<proteinExistence type="inferred from homology"/>
<keyword evidence="4 14" id="KW-0963">Cytoplasm</keyword>
<evidence type="ECO:0000256" key="5">
    <source>
        <dbReference type="ARBA" id="ARBA00022598"/>
    </source>
</evidence>
<keyword evidence="10 14" id="KW-0573">Peptidoglycan synthesis</keyword>
<dbReference type="GO" id="GO:0008360">
    <property type="term" value="P:regulation of cell shape"/>
    <property type="evidence" value="ECO:0007669"/>
    <property type="project" value="UniProtKB-KW"/>
</dbReference>
<dbReference type="GO" id="GO:0009252">
    <property type="term" value="P:peptidoglycan biosynthetic process"/>
    <property type="evidence" value="ECO:0007669"/>
    <property type="project" value="UniProtKB-UniRule"/>
</dbReference>
<evidence type="ECO:0000259" key="17">
    <source>
        <dbReference type="Pfam" id="PF08245"/>
    </source>
</evidence>
<keyword evidence="12 14" id="KW-0961">Cell wall biogenesis/degradation</keyword>
<evidence type="ECO:0000256" key="6">
    <source>
        <dbReference type="ARBA" id="ARBA00022618"/>
    </source>
</evidence>
<protein>
    <recommendedName>
        <fullName evidence="3 14">UDP-N-acetylmuramate--L-alanine ligase</fullName>
        <ecNumber evidence="3 14">6.3.2.8</ecNumber>
    </recommendedName>
    <alternativeName>
        <fullName evidence="14">UDP-N-acetylmuramoyl-L-alanine synthetase</fullName>
    </alternativeName>
</protein>
<evidence type="ECO:0000259" key="16">
    <source>
        <dbReference type="Pfam" id="PF02875"/>
    </source>
</evidence>
<keyword evidence="9 14" id="KW-0133">Cell shape</keyword>
<feature type="domain" description="Mur ligase central" evidence="17">
    <location>
        <begin position="108"/>
        <end position="285"/>
    </location>
</feature>
<dbReference type="GO" id="GO:0008763">
    <property type="term" value="F:UDP-N-acetylmuramate-L-alanine ligase activity"/>
    <property type="evidence" value="ECO:0007669"/>
    <property type="project" value="UniProtKB-UniRule"/>
</dbReference>
<keyword evidence="11 14" id="KW-0131">Cell cycle</keyword>
<evidence type="ECO:0000256" key="13">
    <source>
        <dbReference type="ARBA" id="ARBA00047833"/>
    </source>
</evidence>
<evidence type="ECO:0000256" key="12">
    <source>
        <dbReference type="ARBA" id="ARBA00023316"/>
    </source>
</evidence>
<keyword evidence="7 14" id="KW-0547">Nucleotide-binding</keyword>